<keyword evidence="6" id="KW-0679">Respiratory chain</keyword>
<feature type="transmembrane region" description="Helical" evidence="18">
    <location>
        <begin position="335"/>
        <end position="353"/>
    </location>
</feature>
<dbReference type="EMBL" id="MT862413">
    <property type="protein sequence ID" value="QNV11909.1"/>
    <property type="molecule type" value="Genomic_DNA"/>
</dbReference>
<evidence type="ECO:0000256" key="12">
    <source>
        <dbReference type="ARBA" id="ARBA00023027"/>
    </source>
</evidence>
<dbReference type="Pfam" id="PF06455">
    <property type="entry name" value="NADH5_C"/>
    <property type="match status" value="1"/>
</dbReference>
<dbReference type="CTD" id="4540"/>
<feature type="transmembrane region" description="Helical" evidence="18">
    <location>
        <begin position="268"/>
        <end position="286"/>
    </location>
</feature>
<evidence type="ECO:0000256" key="13">
    <source>
        <dbReference type="ARBA" id="ARBA00023075"/>
    </source>
</evidence>
<feature type="transmembrane region" description="Helical" evidence="18">
    <location>
        <begin position="292"/>
        <end position="314"/>
    </location>
</feature>
<dbReference type="GO" id="GO:0042773">
    <property type="term" value="P:ATP synthesis coupled electron transport"/>
    <property type="evidence" value="ECO:0007669"/>
    <property type="project" value="InterPro"/>
</dbReference>
<dbReference type="AlphaFoldDB" id="H9A9J0"/>
<evidence type="ECO:0000313" key="21">
    <source>
        <dbReference type="EMBL" id="AET62615.1"/>
    </source>
</evidence>
<evidence type="ECO:0000256" key="9">
    <source>
        <dbReference type="ARBA" id="ARBA00022967"/>
    </source>
</evidence>
<evidence type="ECO:0000256" key="15">
    <source>
        <dbReference type="ARBA" id="ARBA00023136"/>
    </source>
</evidence>
<comment type="function">
    <text evidence="1">Core subunit of the mitochondrial membrane respiratory chain NADH dehydrogenase (Complex I) that is believed to belong to the minimal assembly required for catalysis. Complex I functions in the transfer of electrons from NADH to the respiratory chain. The immediate electron acceptor for the enzyme is believed to be ubiquinone.</text>
</comment>
<feature type="transmembrane region" description="Helical" evidence="18">
    <location>
        <begin position="539"/>
        <end position="560"/>
    </location>
</feature>
<evidence type="ECO:0000256" key="7">
    <source>
        <dbReference type="ARBA" id="ARBA00022692"/>
    </source>
</evidence>
<keyword evidence="10" id="KW-0249">Electron transport</keyword>
<dbReference type="InterPro" id="IPR003945">
    <property type="entry name" value="NU5C-like"/>
</dbReference>
<evidence type="ECO:0000256" key="4">
    <source>
        <dbReference type="ARBA" id="ARBA00021096"/>
    </source>
</evidence>
<dbReference type="GO" id="GO:0003954">
    <property type="term" value="F:NADH dehydrogenase activity"/>
    <property type="evidence" value="ECO:0007669"/>
    <property type="project" value="TreeGrafter"/>
</dbReference>
<keyword evidence="5" id="KW-0813">Transport</keyword>
<evidence type="ECO:0000256" key="11">
    <source>
        <dbReference type="ARBA" id="ARBA00022989"/>
    </source>
</evidence>
<sequence>MLNLFVGSFMLLFNGSLIFFLGFSFYYFDLKYLLEWELYSFNSLTMNFVLYFDYMGLIFISVVFLISSMVMLYSVDYMSEDYYINRYYYLVLMFVFSMMFMILSPSVLSILLGWDGLGLISYCLVIYYQNYSSYNSGILTIMCNRIGDIGLILSIGLLMFYGNWNIFLINLFDHYLYIIIIFLMLLSSLTKSAQIPFSSWLPAAMAAPTPISSLVHSSTLVTAGVYLMIRYNYLLDFFKFNEILLFLSSMTMFMAGLSANFEYDMKKIIALSTLSQLGLMMSILSLGYIKLAYFHLLIHAMFKSLLFMCAGALIHMTLNNQDIRYYGGLTLNLPYLILCMLISVFSLCGFFFMSGFYSKDLIMELMFMSKMNFFSIMLLIISTVFTISYNFRMIMYLIYNYKNFYNFNFLMEFKYMNFSMFILMSFSLIMGSILYWMFFWDNVIILNIFMKFFMILLLFLGLILGFIMYKIKFYDFYKLNLFFSSLWFMNIFYKNIYLNLLFLSVYNYILVEKFWFEIYGGKFFLVIFKNYINFYYLNLFNLMNLIKFIIFFILIFLMMFN</sequence>
<keyword evidence="9" id="KW-1278">Translocase</keyword>
<dbReference type="EMBL" id="JN871914">
    <property type="protein sequence ID" value="AET62615.1"/>
    <property type="molecule type" value="Genomic_DNA"/>
</dbReference>
<evidence type="ECO:0000259" key="20">
    <source>
        <dbReference type="Pfam" id="PF06455"/>
    </source>
</evidence>
<feature type="transmembrane region" description="Helical" evidence="18">
    <location>
        <begin position="481"/>
        <end position="502"/>
    </location>
</feature>
<organism evidence="21">
    <name type="scientific">Philanthus triangulum</name>
    <name type="common">European beewolf</name>
    <dbReference type="NCBI Taxonomy" id="280486"/>
    <lineage>
        <taxon>Eukaryota</taxon>
        <taxon>Metazoa</taxon>
        <taxon>Ecdysozoa</taxon>
        <taxon>Arthropoda</taxon>
        <taxon>Hexapoda</taxon>
        <taxon>Insecta</taxon>
        <taxon>Pterygota</taxon>
        <taxon>Neoptera</taxon>
        <taxon>Endopterygota</taxon>
        <taxon>Hymenoptera</taxon>
        <taxon>Apocrita</taxon>
        <taxon>Aculeata</taxon>
        <taxon>Apoidea</taxon>
        <taxon>Crabronidae</taxon>
        <taxon>Philanthinae</taxon>
        <taxon>Philanthini</taxon>
        <taxon>Philanthina</taxon>
        <taxon>Philanthus</taxon>
    </lineage>
</organism>
<feature type="transmembrane region" description="Helical" evidence="18">
    <location>
        <begin position="243"/>
        <end position="261"/>
    </location>
</feature>
<evidence type="ECO:0000256" key="18">
    <source>
        <dbReference type="SAM" id="Phobius"/>
    </source>
</evidence>
<feature type="transmembrane region" description="Helical" evidence="18">
    <location>
        <begin position="420"/>
        <end position="438"/>
    </location>
</feature>
<protein>
    <recommendedName>
        <fullName evidence="4">NADH-ubiquinone oxidoreductase chain 5</fullName>
        <ecNumber evidence="3">7.1.1.2</ecNumber>
    </recommendedName>
    <alternativeName>
        <fullName evidence="16">NADH dehydrogenase subunit 5</fullName>
    </alternativeName>
</protein>
<evidence type="ECO:0000256" key="16">
    <source>
        <dbReference type="ARBA" id="ARBA00031027"/>
    </source>
</evidence>
<gene>
    <name evidence="21" type="primary">nad5</name>
    <name evidence="22" type="synonym">ND5</name>
</gene>
<comment type="subcellular location">
    <subcellularLocation>
        <location evidence="2">Mitochondrion inner membrane</location>
        <topology evidence="2">Multi-pass membrane protein</topology>
    </subcellularLocation>
</comment>
<feature type="transmembrane region" description="Helical" evidence="18">
    <location>
        <begin position="149"/>
        <end position="169"/>
    </location>
</feature>
<dbReference type="Pfam" id="PF00361">
    <property type="entry name" value="Proton_antipo_M"/>
    <property type="match status" value="1"/>
</dbReference>
<dbReference type="InterPro" id="IPR010934">
    <property type="entry name" value="NADH_DH_su5_C"/>
</dbReference>
<feature type="transmembrane region" description="Helical" evidence="18">
    <location>
        <begin position="373"/>
        <end position="399"/>
    </location>
</feature>
<dbReference type="GO" id="GO:0015990">
    <property type="term" value="P:electron transport coupled proton transport"/>
    <property type="evidence" value="ECO:0007669"/>
    <property type="project" value="TreeGrafter"/>
</dbReference>
<dbReference type="InterPro" id="IPR001750">
    <property type="entry name" value="ND/Mrp_TM"/>
</dbReference>
<keyword evidence="13" id="KW-0830">Ubiquinone</keyword>
<dbReference type="RefSeq" id="YP_005353015.1">
    <property type="nucleotide sequence ID" value="NC_017007.1"/>
</dbReference>
<dbReference type="PANTHER" id="PTHR42829">
    <property type="entry name" value="NADH-UBIQUINONE OXIDOREDUCTASE CHAIN 5"/>
    <property type="match status" value="1"/>
</dbReference>
<keyword evidence="12" id="KW-0520">NAD</keyword>
<evidence type="ECO:0000256" key="17">
    <source>
        <dbReference type="ARBA" id="ARBA00049551"/>
    </source>
</evidence>
<keyword evidence="8" id="KW-0999">Mitochondrion inner membrane</keyword>
<geneLocation type="mitochondrion" evidence="21"/>
<comment type="catalytic activity">
    <reaction evidence="17">
        <text>a ubiquinone + NADH + 5 H(+)(in) = a ubiquinol + NAD(+) + 4 H(+)(out)</text>
        <dbReference type="Rhea" id="RHEA:29091"/>
        <dbReference type="Rhea" id="RHEA-COMP:9565"/>
        <dbReference type="Rhea" id="RHEA-COMP:9566"/>
        <dbReference type="ChEBI" id="CHEBI:15378"/>
        <dbReference type="ChEBI" id="CHEBI:16389"/>
        <dbReference type="ChEBI" id="CHEBI:17976"/>
        <dbReference type="ChEBI" id="CHEBI:57540"/>
        <dbReference type="ChEBI" id="CHEBI:57945"/>
        <dbReference type="EC" id="7.1.1.2"/>
    </reaction>
</comment>
<dbReference type="GO" id="GO:0005743">
    <property type="term" value="C:mitochondrial inner membrane"/>
    <property type="evidence" value="ECO:0007669"/>
    <property type="project" value="UniProtKB-SubCell"/>
</dbReference>
<feature type="transmembrane region" description="Helical" evidence="18">
    <location>
        <begin position="48"/>
        <end position="75"/>
    </location>
</feature>
<feature type="transmembrane region" description="Helical" evidence="18">
    <location>
        <begin position="9"/>
        <end position="28"/>
    </location>
</feature>
<keyword evidence="11 18" id="KW-1133">Transmembrane helix</keyword>
<feature type="domain" description="NADH dehydrogenase subunit 5 C-terminal" evidence="20">
    <location>
        <begin position="389"/>
        <end position="559"/>
    </location>
</feature>
<keyword evidence="14 21" id="KW-0496">Mitochondrion</keyword>
<proteinExistence type="predicted"/>
<feature type="transmembrane region" description="Helical" evidence="18">
    <location>
        <begin position="214"/>
        <end position="231"/>
    </location>
</feature>
<dbReference type="PRINTS" id="PR01434">
    <property type="entry name" value="NADHDHGNASE5"/>
</dbReference>
<evidence type="ECO:0000256" key="6">
    <source>
        <dbReference type="ARBA" id="ARBA00022660"/>
    </source>
</evidence>
<dbReference type="PANTHER" id="PTHR42829:SF2">
    <property type="entry name" value="NADH-UBIQUINONE OXIDOREDUCTASE CHAIN 5"/>
    <property type="match status" value="1"/>
</dbReference>
<reference evidence="21" key="1">
    <citation type="journal article" date="2012" name="PLoS ONE">
        <title>Accelerated evolution of mitochondrial but not nuclear genomes of hymenoptera: new evidence from crabronid wasps.</title>
        <authorList>
            <person name="Kaltenpoth M."/>
            <person name="Showers Corneli P."/>
            <person name="Dunn D.M."/>
            <person name="Weiss R.B."/>
            <person name="Strohm E."/>
            <person name="Seger J."/>
        </authorList>
    </citation>
    <scope>NUCLEOTIDE SEQUENCE</scope>
</reference>
<feature type="transmembrane region" description="Helical" evidence="18">
    <location>
        <begin position="175"/>
        <end position="193"/>
    </location>
</feature>
<dbReference type="GeneID" id="11946026"/>
<evidence type="ECO:0000256" key="1">
    <source>
        <dbReference type="ARBA" id="ARBA00003257"/>
    </source>
</evidence>
<evidence type="ECO:0000256" key="14">
    <source>
        <dbReference type="ARBA" id="ARBA00023128"/>
    </source>
</evidence>
<evidence type="ECO:0000313" key="22">
    <source>
        <dbReference type="EMBL" id="QNV11909.1"/>
    </source>
</evidence>
<feature type="transmembrane region" description="Helical" evidence="18">
    <location>
        <begin position="444"/>
        <end position="469"/>
    </location>
</feature>
<name>H9A9J0_9HYME</name>
<feature type="domain" description="NADH:quinone oxidoreductase/Mrp antiporter transmembrane" evidence="19">
    <location>
        <begin position="104"/>
        <end position="386"/>
    </location>
</feature>
<keyword evidence="15 18" id="KW-0472">Membrane</keyword>
<keyword evidence="7 18" id="KW-0812">Transmembrane</keyword>
<evidence type="ECO:0000256" key="5">
    <source>
        <dbReference type="ARBA" id="ARBA00022448"/>
    </source>
</evidence>
<evidence type="ECO:0000256" key="10">
    <source>
        <dbReference type="ARBA" id="ARBA00022982"/>
    </source>
</evidence>
<reference evidence="22" key="2">
    <citation type="submission" date="2020-08" db="EMBL/GenBank/DDBJ databases">
        <title>DNAmark Project.</title>
        <authorList>
            <person name="Leerhoei F."/>
        </authorList>
    </citation>
    <scope>NUCLEOTIDE SEQUENCE</scope>
    <source>
        <strain evidence="22">DM731</strain>
    </source>
</reference>
<evidence type="ECO:0000256" key="3">
    <source>
        <dbReference type="ARBA" id="ARBA00012944"/>
    </source>
</evidence>
<evidence type="ECO:0000259" key="19">
    <source>
        <dbReference type="Pfam" id="PF00361"/>
    </source>
</evidence>
<dbReference type="EC" id="7.1.1.2" evidence="3"/>
<evidence type="ECO:0000256" key="8">
    <source>
        <dbReference type="ARBA" id="ARBA00022792"/>
    </source>
</evidence>
<dbReference type="GO" id="GO:0008137">
    <property type="term" value="F:NADH dehydrogenase (ubiquinone) activity"/>
    <property type="evidence" value="ECO:0007669"/>
    <property type="project" value="UniProtKB-EC"/>
</dbReference>
<accession>H9A9J0</accession>
<feature type="transmembrane region" description="Helical" evidence="18">
    <location>
        <begin position="87"/>
        <end position="104"/>
    </location>
</feature>
<evidence type="ECO:0000256" key="2">
    <source>
        <dbReference type="ARBA" id="ARBA00004448"/>
    </source>
</evidence>